<keyword evidence="4" id="KW-0687">Ribonucleoprotein</keyword>
<evidence type="ECO:0000256" key="2">
    <source>
        <dbReference type="ARBA" id="ARBA00022490"/>
    </source>
</evidence>
<organism evidence="6 7">
    <name type="scientific">Kuraishia capsulata CBS 1993</name>
    <dbReference type="NCBI Taxonomy" id="1382522"/>
    <lineage>
        <taxon>Eukaryota</taxon>
        <taxon>Fungi</taxon>
        <taxon>Dikarya</taxon>
        <taxon>Ascomycota</taxon>
        <taxon>Saccharomycotina</taxon>
        <taxon>Pichiomycetes</taxon>
        <taxon>Pichiales</taxon>
        <taxon>Pichiaceae</taxon>
        <taxon>Kuraishia</taxon>
    </lineage>
</organism>
<evidence type="ECO:0000313" key="7">
    <source>
        <dbReference type="Proteomes" id="UP000019384"/>
    </source>
</evidence>
<dbReference type="GO" id="GO:0005786">
    <property type="term" value="C:signal recognition particle, endoplasmic reticulum targeting"/>
    <property type="evidence" value="ECO:0007669"/>
    <property type="project" value="UniProtKB-KW"/>
</dbReference>
<gene>
    <name evidence="6" type="ORF">KUCA_T00003703001</name>
</gene>
<evidence type="ECO:0000256" key="4">
    <source>
        <dbReference type="ARBA" id="ARBA00023274"/>
    </source>
</evidence>
<dbReference type="InterPro" id="IPR036521">
    <property type="entry name" value="SRP19-like_sf"/>
</dbReference>
<comment type="subcellular location">
    <subcellularLocation>
        <location evidence="1">Cytoplasm</location>
    </subcellularLocation>
</comment>
<dbReference type="OrthoDB" id="2190947at2759"/>
<keyword evidence="2" id="KW-0963">Cytoplasm</keyword>
<dbReference type="SUPFAM" id="SSF69695">
    <property type="entry name" value="SRP19"/>
    <property type="match status" value="1"/>
</dbReference>
<dbReference type="AlphaFoldDB" id="W6MMB8"/>
<protein>
    <recommendedName>
        <fullName evidence="8">Signal recognition particle SEC65 subunit</fullName>
    </recommendedName>
</protein>
<reference evidence="6" key="2">
    <citation type="submission" date="2014-02" db="EMBL/GenBank/DDBJ databases">
        <title>Complete DNA sequence of /Kuraishia capsulata/ illustrates novel genomic features among budding yeasts (/Saccharomycotina/).</title>
        <authorList>
            <person name="Morales L."/>
            <person name="Noel B."/>
            <person name="Porcel B."/>
            <person name="Marcet-Houben M."/>
            <person name="Hullo M-F."/>
            <person name="Sacerdot C."/>
            <person name="Tekaia F."/>
            <person name="Leh-Louis V."/>
            <person name="Despons L."/>
            <person name="Khanna V."/>
            <person name="Aury J-M."/>
            <person name="Barbe V."/>
            <person name="Couloux A."/>
            <person name="Labadie K."/>
            <person name="Pelletier E."/>
            <person name="Souciet J-L."/>
            <person name="Boekhout T."/>
            <person name="Gabaldon T."/>
            <person name="Wincker P."/>
            <person name="Dujon B."/>
        </authorList>
    </citation>
    <scope>NUCLEOTIDE SEQUENCE</scope>
    <source>
        <strain evidence="6">CBS 1993</strain>
    </source>
</reference>
<evidence type="ECO:0000313" key="6">
    <source>
        <dbReference type="EMBL" id="CDK27724.1"/>
    </source>
</evidence>
<proteinExistence type="predicted"/>
<accession>W6MMB8</accession>
<dbReference type="Gene3D" id="3.30.56.30">
    <property type="entry name" value="Signal recognition particle, SRP19-like subunit"/>
    <property type="match status" value="1"/>
</dbReference>
<dbReference type="STRING" id="1382522.W6MMB8"/>
<dbReference type="GO" id="GO:0008312">
    <property type="term" value="F:7S RNA binding"/>
    <property type="evidence" value="ECO:0007669"/>
    <property type="project" value="EnsemblFungi"/>
</dbReference>
<keyword evidence="7" id="KW-1185">Reference proteome</keyword>
<dbReference type="EMBL" id="HG793128">
    <property type="protein sequence ID" value="CDK27724.1"/>
    <property type="molecule type" value="Genomic_DNA"/>
</dbReference>
<reference evidence="6" key="1">
    <citation type="submission" date="2013-12" db="EMBL/GenBank/DDBJ databases">
        <authorList>
            <person name="Genoscope - CEA"/>
        </authorList>
    </citation>
    <scope>NUCLEOTIDE SEQUENCE</scope>
    <source>
        <strain evidence="6">CBS 1993</strain>
    </source>
</reference>
<feature type="region of interest" description="Disordered" evidence="5">
    <location>
        <begin position="244"/>
        <end position="269"/>
    </location>
</feature>
<name>W6MMB8_9ASCO</name>
<dbReference type="GeneID" id="34521105"/>
<evidence type="ECO:0000256" key="3">
    <source>
        <dbReference type="ARBA" id="ARBA00023135"/>
    </source>
</evidence>
<keyword evidence="3" id="KW-0733">Signal recognition particle</keyword>
<dbReference type="HOGENOM" id="CLU_065433_1_1_1"/>
<evidence type="ECO:0008006" key="8">
    <source>
        <dbReference type="Google" id="ProtNLM"/>
    </source>
</evidence>
<dbReference type="RefSeq" id="XP_022459717.1">
    <property type="nucleotide sequence ID" value="XM_022602145.1"/>
</dbReference>
<dbReference type="GO" id="GO:0006617">
    <property type="term" value="P:SRP-dependent cotranslational protein targeting to membrane, signal sequence recognition"/>
    <property type="evidence" value="ECO:0007669"/>
    <property type="project" value="EnsemblFungi"/>
</dbReference>
<dbReference type="PANTHER" id="PTHR17453">
    <property type="entry name" value="SIGNAL RECOGNITION PARTICLE 19 KD PROTEIN"/>
    <property type="match status" value="1"/>
</dbReference>
<evidence type="ECO:0000256" key="1">
    <source>
        <dbReference type="ARBA" id="ARBA00004496"/>
    </source>
</evidence>
<dbReference type="Proteomes" id="UP000019384">
    <property type="component" value="Unassembled WGS sequence"/>
</dbReference>
<dbReference type="InterPro" id="IPR002778">
    <property type="entry name" value="Signal_recog_particle_SRP19"/>
</dbReference>
<dbReference type="PANTHER" id="PTHR17453:SF0">
    <property type="entry name" value="SIGNAL RECOGNITION PARTICLE 19 KDA PROTEIN"/>
    <property type="match status" value="1"/>
</dbReference>
<sequence>MPILEEIEDVQDIDDLDMDIAEFDPTLRTPIAPARPQPTVVKSDPTPNFPQFEDIMRQMQSGGMPDMGMSLGNAGTAIEKESIINPEEMDEEQMAEMKALQIIYPCYFDKNRSVGDGRRVNQHNAVNNPLAKTLLDACRSLNVPCILEPEKSHPQDFGNPGRVRVALRANGIDGVKVYTKRQLMAHISTYLQQHETKLTMVKQLPGPPDLAQYQPETIPKVKGWNMNSIVPLHSPFLMKNPATKSIYEKEPTPPPTPKPHKEKIQRIRA</sequence>
<dbReference type="Pfam" id="PF01922">
    <property type="entry name" value="SRP19"/>
    <property type="match status" value="1"/>
</dbReference>
<evidence type="ECO:0000256" key="5">
    <source>
        <dbReference type="SAM" id="MobiDB-lite"/>
    </source>
</evidence>